<dbReference type="NCBIfam" id="TIGR02937">
    <property type="entry name" value="sigma70-ECF"/>
    <property type="match status" value="1"/>
</dbReference>
<evidence type="ECO:0000313" key="9">
    <source>
        <dbReference type="Proteomes" id="UP000006281"/>
    </source>
</evidence>
<feature type="domain" description="DUF6596" evidence="7">
    <location>
        <begin position="169"/>
        <end position="265"/>
    </location>
</feature>
<dbReference type="eggNOG" id="COG4941">
    <property type="taxonomic scope" value="Bacteria"/>
</dbReference>
<dbReference type="GO" id="GO:0016987">
    <property type="term" value="F:sigma factor activity"/>
    <property type="evidence" value="ECO:0007669"/>
    <property type="project" value="UniProtKB-KW"/>
</dbReference>
<dbReference type="InterPro" id="IPR014284">
    <property type="entry name" value="RNA_pol_sigma-70_dom"/>
</dbReference>
<dbReference type="InterPro" id="IPR013324">
    <property type="entry name" value="RNA_pol_sigma_r3/r4-like"/>
</dbReference>
<dbReference type="GO" id="GO:0003677">
    <property type="term" value="F:DNA binding"/>
    <property type="evidence" value="ECO:0007669"/>
    <property type="project" value="InterPro"/>
</dbReference>
<evidence type="ECO:0000313" key="8">
    <source>
        <dbReference type="EMBL" id="CCH31479.1"/>
    </source>
</evidence>
<dbReference type="Pfam" id="PF20239">
    <property type="entry name" value="DUF6596"/>
    <property type="match status" value="1"/>
</dbReference>
<dbReference type="InterPro" id="IPR013325">
    <property type="entry name" value="RNA_pol_sigma_r2"/>
</dbReference>
<dbReference type="Proteomes" id="UP000006281">
    <property type="component" value="Chromosome"/>
</dbReference>
<sequence>MSLETLLRDLAPQVLTAVVRHHGGFDECEDAVQEALVAAATQWPADGVPANPKGWLITVASRRRIEAWRADTARRRREETVHALAPPDPEPASGEDDTLTLFLLCCHPALTPPSRVALTLRAVGGLTTAEIARAFLVPEATIAQRISRAKQKVRGARFALPPDDEREDRLDAVRHVLYLVFTEGHTAGSGDALYRVDLTAEAIRLARRLPHDGETAGLLALMLLTDARRPARTTPDGALVPLADQDRTRWDAAAIAEGTRLVTDALATQPIGPYQLQAAIAAVHAEAPTARDTDWRQILTLYDLLHSITPGPMVTLNRIVATAMVHGPTTALAQLSDAETDPALADHHRVHAVRAHLLDLAGDHDTARTHYARAARATLSLPERRYLESRART</sequence>
<feature type="domain" description="RNA polymerase sigma-70 region 2" evidence="5">
    <location>
        <begin position="7"/>
        <end position="71"/>
    </location>
</feature>
<dbReference type="PATRIC" id="fig|1179773.3.peg.4196"/>
<keyword evidence="9" id="KW-1185">Reference proteome</keyword>
<dbReference type="InterPro" id="IPR036388">
    <property type="entry name" value="WH-like_DNA-bd_sf"/>
</dbReference>
<evidence type="ECO:0000259" key="6">
    <source>
        <dbReference type="Pfam" id="PF08281"/>
    </source>
</evidence>
<dbReference type="SUPFAM" id="SSF88946">
    <property type="entry name" value="Sigma2 domain of RNA polymerase sigma factors"/>
    <property type="match status" value="1"/>
</dbReference>
<protein>
    <submittedName>
        <fullName evidence="8">Putative RNA polymerase, sigma subunit, ECF subfamily</fullName>
    </submittedName>
</protein>
<keyword evidence="4" id="KW-0804">Transcription</keyword>
<dbReference type="Pfam" id="PF04542">
    <property type="entry name" value="Sigma70_r2"/>
    <property type="match status" value="1"/>
</dbReference>
<evidence type="ECO:0000256" key="3">
    <source>
        <dbReference type="ARBA" id="ARBA00023082"/>
    </source>
</evidence>
<name>K0K3M0_SACES</name>
<dbReference type="SUPFAM" id="SSF88659">
    <property type="entry name" value="Sigma3 and sigma4 domains of RNA polymerase sigma factors"/>
    <property type="match status" value="1"/>
</dbReference>
<feature type="domain" description="RNA polymerase sigma factor 70 region 4 type 2" evidence="6">
    <location>
        <begin position="103"/>
        <end position="152"/>
    </location>
</feature>
<dbReference type="EMBL" id="HE804045">
    <property type="protein sequence ID" value="CCH31479.1"/>
    <property type="molecule type" value="Genomic_DNA"/>
</dbReference>
<organism evidence="8 9">
    <name type="scientific">Saccharothrix espanaensis (strain ATCC 51144 / DSM 44229 / JCM 9112 / NBRC 15066 / NRRL 15764)</name>
    <dbReference type="NCBI Taxonomy" id="1179773"/>
    <lineage>
        <taxon>Bacteria</taxon>
        <taxon>Bacillati</taxon>
        <taxon>Actinomycetota</taxon>
        <taxon>Actinomycetes</taxon>
        <taxon>Pseudonocardiales</taxon>
        <taxon>Pseudonocardiaceae</taxon>
        <taxon>Saccharothrix</taxon>
    </lineage>
</organism>
<dbReference type="AlphaFoldDB" id="K0K3M0"/>
<gene>
    <name evidence="8" type="ordered locus">BN6_41920</name>
</gene>
<evidence type="ECO:0000259" key="5">
    <source>
        <dbReference type="Pfam" id="PF04542"/>
    </source>
</evidence>
<keyword evidence="3" id="KW-0731">Sigma factor</keyword>
<dbReference type="PANTHER" id="PTHR47756:SF2">
    <property type="entry name" value="BLL6612 PROTEIN"/>
    <property type="match status" value="1"/>
</dbReference>
<dbReference type="Gene3D" id="1.10.1740.10">
    <property type="match status" value="1"/>
</dbReference>
<dbReference type="InterPro" id="IPR013249">
    <property type="entry name" value="RNA_pol_sigma70_r4_t2"/>
</dbReference>
<comment type="similarity">
    <text evidence="1">Belongs to the sigma-70 factor family. ECF subfamily.</text>
</comment>
<dbReference type="HOGENOM" id="CLU_035311_1_1_11"/>
<dbReference type="RefSeq" id="WP_015101591.1">
    <property type="nucleotide sequence ID" value="NC_019673.1"/>
</dbReference>
<dbReference type="PANTHER" id="PTHR47756">
    <property type="entry name" value="BLL6612 PROTEIN-RELATED"/>
    <property type="match status" value="1"/>
</dbReference>
<evidence type="ECO:0000256" key="1">
    <source>
        <dbReference type="ARBA" id="ARBA00010641"/>
    </source>
</evidence>
<dbReference type="InterPro" id="IPR046531">
    <property type="entry name" value="DUF6596"/>
</dbReference>
<evidence type="ECO:0000256" key="4">
    <source>
        <dbReference type="ARBA" id="ARBA00023163"/>
    </source>
</evidence>
<dbReference type="Gene3D" id="1.10.10.10">
    <property type="entry name" value="Winged helix-like DNA-binding domain superfamily/Winged helix DNA-binding domain"/>
    <property type="match status" value="1"/>
</dbReference>
<reference evidence="8 9" key="1">
    <citation type="journal article" date="2012" name="BMC Genomics">
        <title>Complete genome sequence of Saccharothrix espanaensis DSM 44229T and comparison to the other completely sequenced Pseudonocardiaceae.</title>
        <authorList>
            <person name="Strobel T."/>
            <person name="Al-Dilaimi A."/>
            <person name="Blom J."/>
            <person name="Gessner A."/>
            <person name="Kalinowski J."/>
            <person name="Luzhetska M."/>
            <person name="Puhler A."/>
            <person name="Szczepanowski R."/>
            <person name="Bechthold A."/>
            <person name="Ruckert C."/>
        </authorList>
    </citation>
    <scope>NUCLEOTIDE SEQUENCE [LARGE SCALE GENOMIC DNA]</scope>
    <source>
        <strain evidence="9">ATCC 51144 / DSM 44229 / JCM 9112 / NBRC 15066 / NRRL 15764</strain>
    </source>
</reference>
<accession>K0K3M0</accession>
<dbReference type="GO" id="GO:0006352">
    <property type="term" value="P:DNA-templated transcription initiation"/>
    <property type="evidence" value="ECO:0007669"/>
    <property type="project" value="InterPro"/>
</dbReference>
<dbReference type="Pfam" id="PF08281">
    <property type="entry name" value="Sigma70_r4_2"/>
    <property type="match status" value="1"/>
</dbReference>
<evidence type="ECO:0000259" key="7">
    <source>
        <dbReference type="Pfam" id="PF20239"/>
    </source>
</evidence>
<dbReference type="KEGG" id="sesp:BN6_41920"/>
<dbReference type="STRING" id="1179773.BN6_41920"/>
<dbReference type="InterPro" id="IPR007627">
    <property type="entry name" value="RNA_pol_sigma70_r2"/>
</dbReference>
<keyword evidence="2" id="KW-0805">Transcription regulation</keyword>
<proteinExistence type="inferred from homology"/>
<evidence type="ECO:0000256" key="2">
    <source>
        <dbReference type="ARBA" id="ARBA00023015"/>
    </source>
</evidence>
<dbReference type="BioCyc" id="SESP1179773:BN6_RS20290-MONOMER"/>